<dbReference type="InterPro" id="IPR007848">
    <property type="entry name" value="Small_mtfrase_dom"/>
</dbReference>
<dbReference type="NCBIfam" id="TIGR03534">
    <property type="entry name" value="RF_mod_PrmC"/>
    <property type="match status" value="1"/>
</dbReference>
<evidence type="ECO:0000259" key="6">
    <source>
        <dbReference type="Pfam" id="PF05175"/>
    </source>
</evidence>
<dbReference type="Gene3D" id="1.10.8.10">
    <property type="entry name" value="DNA helicase RuvA subunit, C-terminal domain"/>
    <property type="match status" value="1"/>
</dbReference>
<dbReference type="SUPFAM" id="SSF53335">
    <property type="entry name" value="S-adenosyl-L-methionine-dependent methyltransferases"/>
    <property type="match status" value="1"/>
</dbReference>
<evidence type="ECO:0000256" key="4">
    <source>
        <dbReference type="ARBA" id="ARBA00048391"/>
    </source>
</evidence>
<comment type="caution">
    <text evidence="5">Lacks conserved residue(s) required for the propagation of feature annotation.</text>
</comment>
<dbReference type="Pfam" id="PF17827">
    <property type="entry name" value="PrmC_N"/>
    <property type="match status" value="1"/>
</dbReference>
<comment type="function">
    <text evidence="5">Methylates the class 1 translation termination release factors RF1/PrfA and RF2/PrfB on the glutamine residue of the universally conserved GGQ motif.</text>
</comment>
<name>A0ABP4Z9Z4_9MICO</name>
<dbReference type="PANTHER" id="PTHR18895">
    <property type="entry name" value="HEMK METHYLTRANSFERASE"/>
    <property type="match status" value="1"/>
</dbReference>
<feature type="binding site" evidence="5">
    <location>
        <position position="198"/>
    </location>
    <ligand>
        <name>S-adenosyl-L-methionine</name>
        <dbReference type="ChEBI" id="CHEBI:59789"/>
    </ligand>
</feature>
<evidence type="ECO:0000259" key="7">
    <source>
        <dbReference type="Pfam" id="PF17827"/>
    </source>
</evidence>
<reference evidence="9" key="1">
    <citation type="journal article" date="2019" name="Int. J. Syst. Evol. Microbiol.">
        <title>The Global Catalogue of Microorganisms (GCM) 10K type strain sequencing project: providing services to taxonomists for standard genome sequencing and annotation.</title>
        <authorList>
            <consortium name="The Broad Institute Genomics Platform"/>
            <consortium name="The Broad Institute Genome Sequencing Center for Infectious Disease"/>
            <person name="Wu L."/>
            <person name="Ma J."/>
        </authorList>
    </citation>
    <scope>NUCLEOTIDE SEQUENCE [LARGE SCALE GENOMIC DNA]</scope>
    <source>
        <strain evidence="9">JCM 14323</strain>
    </source>
</reference>
<protein>
    <recommendedName>
        <fullName evidence="5">Release factor glutamine methyltransferase</fullName>
        <shortName evidence="5">RF MTase</shortName>
        <ecNumber evidence="5">2.1.1.297</ecNumber>
    </recommendedName>
    <alternativeName>
        <fullName evidence="5">N5-glutamine methyltransferase PrmC</fullName>
    </alternativeName>
    <alternativeName>
        <fullName evidence="5">Protein-(glutamine-N5) MTase PrmC</fullName>
    </alternativeName>
    <alternativeName>
        <fullName evidence="5">Protein-glutamine N-methyltransferase PrmC</fullName>
    </alternativeName>
</protein>
<evidence type="ECO:0000313" key="9">
    <source>
        <dbReference type="Proteomes" id="UP001501746"/>
    </source>
</evidence>
<feature type="binding site" evidence="5">
    <location>
        <begin position="198"/>
        <end position="201"/>
    </location>
    <ligand>
        <name>substrate</name>
    </ligand>
</feature>
<evidence type="ECO:0000313" key="8">
    <source>
        <dbReference type="EMBL" id="GAA1841430.1"/>
    </source>
</evidence>
<comment type="catalytic activity">
    <reaction evidence="4 5">
        <text>L-glutaminyl-[peptide chain release factor] + S-adenosyl-L-methionine = N(5)-methyl-L-glutaminyl-[peptide chain release factor] + S-adenosyl-L-homocysteine + H(+)</text>
        <dbReference type="Rhea" id="RHEA:42896"/>
        <dbReference type="Rhea" id="RHEA-COMP:10271"/>
        <dbReference type="Rhea" id="RHEA-COMP:10272"/>
        <dbReference type="ChEBI" id="CHEBI:15378"/>
        <dbReference type="ChEBI" id="CHEBI:30011"/>
        <dbReference type="ChEBI" id="CHEBI:57856"/>
        <dbReference type="ChEBI" id="CHEBI:59789"/>
        <dbReference type="ChEBI" id="CHEBI:61891"/>
        <dbReference type="EC" id="2.1.1.297"/>
    </reaction>
</comment>
<keyword evidence="3 5" id="KW-0949">S-adenosyl-L-methionine</keyword>
<dbReference type="InterPro" id="IPR004556">
    <property type="entry name" value="HemK-like"/>
</dbReference>
<dbReference type="PROSITE" id="PS00092">
    <property type="entry name" value="N6_MTASE"/>
    <property type="match status" value="1"/>
</dbReference>
<evidence type="ECO:0000256" key="1">
    <source>
        <dbReference type="ARBA" id="ARBA00022603"/>
    </source>
</evidence>
<dbReference type="EMBL" id="BAAANK010000008">
    <property type="protein sequence ID" value="GAA1841430.1"/>
    <property type="molecule type" value="Genomic_DNA"/>
</dbReference>
<sequence>MARADDDRSIRTVRGDAIARLAVAGIPDPEVDADLLIGHVLGLSRGGVQARVVVGGEVSEADAAALASLVERRVAREPLQHITGRAPFRSLDLLVGPGVLVPRPETEGVAQLAIDALRSMADAEPIAVDLGTGSGAIALSLATEVPHARVYAVELSADAVAWARRNVDELGAPVTLVEGDLADAVPELDGLASVVVSNPPYVPAAAIPADPEVHLHDPVLALYGGEDGLDVIRAISTRALALLRPGGALVIEHFETQSAQIAALLAADGWRAISHHRDLTMRDRATTAVR</sequence>
<dbReference type="InterPro" id="IPR040758">
    <property type="entry name" value="PrmC_N"/>
</dbReference>
<dbReference type="InterPro" id="IPR019874">
    <property type="entry name" value="RF_methyltr_PrmC"/>
</dbReference>
<evidence type="ECO:0000256" key="5">
    <source>
        <dbReference type="HAMAP-Rule" id="MF_02126"/>
    </source>
</evidence>
<dbReference type="Proteomes" id="UP001501746">
    <property type="component" value="Unassembled WGS sequence"/>
</dbReference>
<dbReference type="Pfam" id="PF05175">
    <property type="entry name" value="MTS"/>
    <property type="match status" value="1"/>
</dbReference>
<gene>
    <name evidence="5 8" type="primary">prmC</name>
    <name evidence="8" type="ORF">GCM10009750_29590</name>
</gene>
<dbReference type="InterPro" id="IPR029063">
    <property type="entry name" value="SAM-dependent_MTases_sf"/>
</dbReference>
<dbReference type="EC" id="2.1.1.297" evidence="5"/>
<proteinExistence type="inferred from homology"/>
<comment type="caution">
    <text evidence="8">The sequence shown here is derived from an EMBL/GenBank/DDBJ whole genome shotgun (WGS) entry which is preliminary data.</text>
</comment>
<keyword evidence="1 5" id="KW-0489">Methyltransferase</keyword>
<feature type="domain" description="Release factor glutamine methyltransferase N-terminal" evidence="7">
    <location>
        <begin position="16"/>
        <end position="84"/>
    </location>
</feature>
<feature type="binding site" evidence="5">
    <location>
        <begin position="131"/>
        <end position="135"/>
    </location>
    <ligand>
        <name>S-adenosyl-L-methionine</name>
        <dbReference type="ChEBI" id="CHEBI:59789"/>
    </ligand>
</feature>
<dbReference type="RefSeq" id="WP_157426643.1">
    <property type="nucleotide sequence ID" value="NZ_BAAANK010000008.1"/>
</dbReference>
<evidence type="ECO:0000256" key="3">
    <source>
        <dbReference type="ARBA" id="ARBA00022691"/>
    </source>
</evidence>
<evidence type="ECO:0000256" key="2">
    <source>
        <dbReference type="ARBA" id="ARBA00022679"/>
    </source>
</evidence>
<dbReference type="GO" id="GO:0032259">
    <property type="term" value="P:methylation"/>
    <property type="evidence" value="ECO:0007669"/>
    <property type="project" value="UniProtKB-KW"/>
</dbReference>
<dbReference type="NCBIfam" id="TIGR00536">
    <property type="entry name" value="hemK_fam"/>
    <property type="match status" value="1"/>
</dbReference>
<dbReference type="InterPro" id="IPR050320">
    <property type="entry name" value="N5-glutamine_MTase"/>
</dbReference>
<organism evidence="8 9">
    <name type="scientific">Agromyces salentinus</name>
    <dbReference type="NCBI Taxonomy" id="269421"/>
    <lineage>
        <taxon>Bacteria</taxon>
        <taxon>Bacillati</taxon>
        <taxon>Actinomycetota</taxon>
        <taxon>Actinomycetes</taxon>
        <taxon>Micrococcales</taxon>
        <taxon>Microbacteriaceae</taxon>
        <taxon>Agromyces</taxon>
    </lineage>
</organism>
<dbReference type="Gene3D" id="3.40.50.150">
    <property type="entry name" value="Vaccinia Virus protein VP39"/>
    <property type="match status" value="1"/>
</dbReference>
<feature type="domain" description="Methyltransferase small" evidence="6">
    <location>
        <begin position="124"/>
        <end position="202"/>
    </location>
</feature>
<dbReference type="PANTHER" id="PTHR18895:SF74">
    <property type="entry name" value="MTRF1L RELEASE FACTOR GLUTAMINE METHYLTRANSFERASE"/>
    <property type="match status" value="1"/>
</dbReference>
<dbReference type="HAMAP" id="MF_02126">
    <property type="entry name" value="RF_methyltr_PrmC"/>
    <property type="match status" value="1"/>
</dbReference>
<keyword evidence="9" id="KW-1185">Reference proteome</keyword>
<accession>A0ABP4Z9Z4</accession>
<dbReference type="GO" id="GO:0008168">
    <property type="term" value="F:methyltransferase activity"/>
    <property type="evidence" value="ECO:0007669"/>
    <property type="project" value="UniProtKB-KW"/>
</dbReference>
<feature type="binding site" evidence="5">
    <location>
        <position position="154"/>
    </location>
    <ligand>
        <name>S-adenosyl-L-methionine</name>
        <dbReference type="ChEBI" id="CHEBI:59789"/>
    </ligand>
</feature>
<dbReference type="InterPro" id="IPR002052">
    <property type="entry name" value="DNA_methylase_N6_adenine_CS"/>
</dbReference>
<keyword evidence="2 5" id="KW-0808">Transferase</keyword>
<comment type="similarity">
    <text evidence="5">Belongs to the protein N5-glutamine methyltransferase family. PrmC subfamily.</text>
</comment>
<dbReference type="CDD" id="cd02440">
    <property type="entry name" value="AdoMet_MTases"/>
    <property type="match status" value="1"/>
</dbReference>